<reference evidence="3" key="1">
    <citation type="submission" date="2016-10" db="EMBL/GenBank/DDBJ databases">
        <authorList>
            <person name="Varghese N."/>
            <person name="Submissions S."/>
        </authorList>
    </citation>
    <scope>NUCLEOTIDE SEQUENCE [LARGE SCALE GENOMIC DNA]</scope>
    <source>
        <strain evidence="3">DSM 45843</strain>
    </source>
</reference>
<name>A0A1H0M0R0_9ACTN</name>
<evidence type="ECO:0000313" key="3">
    <source>
        <dbReference type="Proteomes" id="UP000199088"/>
    </source>
</evidence>
<protein>
    <submittedName>
        <fullName evidence="2">Uncharacterized protein</fullName>
    </submittedName>
</protein>
<evidence type="ECO:0000313" key="2">
    <source>
        <dbReference type="EMBL" id="SDO74059.1"/>
    </source>
</evidence>
<dbReference type="Proteomes" id="UP000199088">
    <property type="component" value="Unassembled WGS sequence"/>
</dbReference>
<dbReference type="AlphaFoldDB" id="A0A1H0M0R0"/>
<dbReference type="EMBL" id="FNIR01000007">
    <property type="protein sequence ID" value="SDO74059.1"/>
    <property type="molecule type" value="Genomic_DNA"/>
</dbReference>
<feature type="region of interest" description="Disordered" evidence="1">
    <location>
        <begin position="1"/>
        <end position="26"/>
    </location>
</feature>
<proteinExistence type="predicted"/>
<gene>
    <name evidence="2" type="ORF">SAMN05660199_02490</name>
</gene>
<sequence>MTPGGRHPAAPRVRRPLYGVHTDPTGEGASLMINAVETRSARS</sequence>
<accession>A0A1H0M0R0</accession>
<keyword evidence="3" id="KW-1185">Reference proteome</keyword>
<evidence type="ECO:0000256" key="1">
    <source>
        <dbReference type="SAM" id="MobiDB-lite"/>
    </source>
</evidence>
<organism evidence="2 3">
    <name type="scientific">Klenkia soli</name>
    <dbReference type="NCBI Taxonomy" id="1052260"/>
    <lineage>
        <taxon>Bacteria</taxon>
        <taxon>Bacillati</taxon>
        <taxon>Actinomycetota</taxon>
        <taxon>Actinomycetes</taxon>
        <taxon>Geodermatophilales</taxon>
        <taxon>Geodermatophilaceae</taxon>
        <taxon>Klenkia</taxon>
    </lineage>
</organism>